<proteinExistence type="predicted"/>
<sequence>MKLMNSRLVKYFTKLQVRPKVPAGNTYKSSGDFKIKSISPADAVKISSGYAAMATSYRTRLQTQNIDDGVKVNIRKSEEINDYIKKVADIYNQKNSERETAHFYMLKKKKDSDPFAIAVISDYDGVMNVRGVAIHPSAMLARLEPDKRQEVETHLGISIGKYDVKGLGTAISLLASIATSRKNKNIHSVVTNAVNPLSARIFEKTVGGKL</sequence>
<evidence type="ECO:0000313" key="2">
    <source>
        <dbReference type="Proteomes" id="UP001164712"/>
    </source>
</evidence>
<reference evidence="1" key="1">
    <citation type="submission" date="2022-12" db="EMBL/GenBank/DDBJ databases">
        <title>Complete genome sequence of an Australian strain of Rouxiella badensis DAR84756 and resolution of the R. badensis DSM100043 and R. chamberiensis DSM28324 genomes.</title>
        <authorList>
            <person name="Paul S."/>
            <person name="Anderson P.J."/>
            <person name="Maynard G."/>
            <person name="Dyall-Smith M."/>
            <person name="Kudinha T."/>
        </authorList>
    </citation>
    <scope>NUCLEOTIDE SEQUENCE</scope>
    <source>
        <strain evidence="1">DSM 28324</strain>
    </source>
</reference>
<organism evidence="1 2">
    <name type="scientific">Rouxiella chamberiensis</name>
    <dbReference type="NCBI Taxonomy" id="1513468"/>
    <lineage>
        <taxon>Bacteria</taxon>
        <taxon>Pseudomonadati</taxon>
        <taxon>Pseudomonadota</taxon>
        <taxon>Gammaproteobacteria</taxon>
        <taxon>Enterobacterales</taxon>
        <taxon>Yersiniaceae</taxon>
        <taxon>Rouxiella</taxon>
    </lineage>
</organism>
<keyword evidence="2" id="KW-1185">Reference proteome</keyword>
<gene>
    <name evidence="1" type="ORF">O1V66_07815</name>
</gene>
<dbReference type="RefSeq" id="WP_269128244.1">
    <property type="nucleotide sequence ID" value="NZ_CP114058.1"/>
</dbReference>
<protein>
    <recommendedName>
        <fullName evidence="3">N-acetyltransferase</fullName>
    </recommendedName>
</protein>
<accession>A0ABY7HTC7</accession>
<name>A0ABY7HTC7_9GAMM</name>
<dbReference type="Proteomes" id="UP001164712">
    <property type="component" value="Chromosome"/>
</dbReference>
<evidence type="ECO:0008006" key="3">
    <source>
        <dbReference type="Google" id="ProtNLM"/>
    </source>
</evidence>
<evidence type="ECO:0000313" key="1">
    <source>
        <dbReference type="EMBL" id="WAT02483.1"/>
    </source>
</evidence>
<dbReference type="EMBL" id="CP114058">
    <property type="protein sequence ID" value="WAT02483.1"/>
    <property type="molecule type" value="Genomic_DNA"/>
</dbReference>